<keyword evidence="3" id="KW-1185">Reference proteome</keyword>
<accession>A0A4C1XMA4</accession>
<sequence>MSWRAPPTPPPGKRNGGDEERPDQIRMRVSVAHSHSITLQPPSINRLLPSSDILFLSKRPDNALITPSRTANLYSDGSHARMNHQNITYAKQIMIETETHTHREREREGERQMVRRCSNLMKSNISIKRLHSNTPNDELDNGPSCAVIGQHGLLCAIDTRRHLLHNGISSAADSHICRQ</sequence>
<feature type="compositionally biased region" description="Pro residues" evidence="1">
    <location>
        <begin position="1"/>
        <end position="12"/>
    </location>
</feature>
<gene>
    <name evidence="2" type="ORF">EVAR_54464_1</name>
</gene>
<proteinExistence type="predicted"/>
<feature type="region of interest" description="Disordered" evidence="1">
    <location>
        <begin position="1"/>
        <end position="22"/>
    </location>
</feature>
<evidence type="ECO:0000256" key="1">
    <source>
        <dbReference type="SAM" id="MobiDB-lite"/>
    </source>
</evidence>
<evidence type="ECO:0000313" key="3">
    <source>
        <dbReference type="Proteomes" id="UP000299102"/>
    </source>
</evidence>
<dbReference type="EMBL" id="BGZK01000874">
    <property type="protein sequence ID" value="GBP63634.1"/>
    <property type="molecule type" value="Genomic_DNA"/>
</dbReference>
<protein>
    <submittedName>
        <fullName evidence="2">Uncharacterized protein</fullName>
    </submittedName>
</protein>
<dbReference type="AlphaFoldDB" id="A0A4C1XMA4"/>
<reference evidence="2 3" key="1">
    <citation type="journal article" date="2019" name="Commun. Biol.">
        <title>The bagworm genome reveals a unique fibroin gene that provides high tensile strength.</title>
        <authorList>
            <person name="Kono N."/>
            <person name="Nakamura H."/>
            <person name="Ohtoshi R."/>
            <person name="Tomita M."/>
            <person name="Numata K."/>
            <person name="Arakawa K."/>
        </authorList>
    </citation>
    <scope>NUCLEOTIDE SEQUENCE [LARGE SCALE GENOMIC DNA]</scope>
</reference>
<comment type="caution">
    <text evidence="2">The sequence shown here is derived from an EMBL/GenBank/DDBJ whole genome shotgun (WGS) entry which is preliminary data.</text>
</comment>
<name>A0A4C1XMA4_EUMVA</name>
<evidence type="ECO:0000313" key="2">
    <source>
        <dbReference type="EMBL" id="GBP63634.1"/>
    </source>
</evidence>
<dbReference type="Proteomes" id="UP000299102">
    <property type="component" value="Unassembled WGS sequence"/>
</dbReference>
<organism evidence="2 3">
    <name type="scientific">Eumeta variegata</name>
    <name type="common">Bagworm moth</name>
    <name type="synonym">Eumeta japonica</name>
    <dbReference type="NCBI Taxonomy" id="151549"/>
    <lineage>
        <taxon>Eukaryota</taxon>
        <taxon>Metazoa</taxon>
        <taxon>Ecdysozoa</taxon>
        <taxon>Arthropoda</taxon>
        <taxon>Hexapoda</taxon>
        <taxon>Insecta</taxon>
        <taxon>Pterygota</taxon>
        <taxon>Neoptera</taxon>
        <taxon>Endopterygota</taxon>
        <taxon>Lepidoptera</taxon>
        <taxon>Glossata</taxon>
        <taxon>Ditrysia</taxon>
        <taxon>Tineoidea</taxon>
        <taxon>Psychidae</taxon>
        <taxon>Oiketicinae</taxon>
        <taxon>Eumeta</taxon>
    </lineage>
</organism>